<protein>
    <submittedName>
        <fullName evidence="2">Amino acid adenylation domain-containing protein</fullName>
    </submittedName>
</protein>
<dbReference type="RefSeq" id="WP_379149980.1">
    <property type="nucleotide sequence ID" value="NZ_JBHSRJ010000001.1"/>
</dbReference>
<dbReference type="EMBL" id="JBHSRJ010000001">
    <property type="protein sequence ID" value="MFC6041918.1"/>
    <property type="molecule type" value="Genomic_DNA"/>
</dbReference>
<dbReference type="InterPro" id="IPR000873">
    <property type="entry name" value="AMP-dep_synth/lig_dom"/>
</dbReference>
<proteinExistence type="predicted"/>
<dbReference type="CDD" id="cd05930">
    <property type="entry name" value="A_NRPS"/>
    <property type="match status" value="1"/>
</dbReference>
<name>A0ABW1LES2_9ACTN</name>
<dbReference type="InterPro" id="IPR045851">
    <property type="entry name" value="AMP-bd_C_sf"/>
</dbReference>
<dbReference type="Proteomes" id="UP001596135">
    <property type="component" value="Unassembled WGS sequence"/>
</dbReference>
<dbReference type="InterPro" id="IPR020845">
    <property type="entry name" value="AMP-binding_CS"/>
</dbReference>
<evidence type="ECO:0000313" key="2">
    <source>
        <dbReference type="EMBL" id="MFC6041918.1"/>
    </source>
</evidence>
<feature type="domain" description="AMP-dependent synthetase/ligase" evidence="1">
    <location>
        <begin position="10"/>
        <end position="343"/>
    </location>
</feature>
<dbReference type="InterPro" id="IPR010071">
    <property type="entry name" value="AA_adenyl_dom"/>
</dbReference>
<dbReference type="InterPro" id="IPR020459">
    <property type="entry name" value="AMP-binding"/>
</dbReference>
<dbReference type="PANTHER" id="PTHR45527:SF1">
    <property type="entry name" value="FATTY ACID SYNTHASE"/>
    <property type="match status" value="1"/>
</dbReference>
<dbReference type="Gene3D" id="3.30.300.30">
    <property type="match status" value="1"/>
</dbReference>
<reference evidence="3" key="1">
    <citation type="journal article" date="2019" name="Int. J. Syst. Evol. Microbiol.">
        <title>The Global Catalogue of Microorganisms (GCM) 10K type strain sequencing project: providing services to taxonomists for standard genome sequencing and annotation.</title>
        <authorList>
            <consortium name="The Broad Institute Genomics Platform"/>
            <consortium name="The Broad Institute Genome Sequencing Center for Infectious Disease"/>
            <person name="Wu L."/>
            <person name="Ma J."/>
        </authorList>
    </citation>
    <scope>NUCLEOTIDE SEQUENCE [LARGE SCALE GENOMIC DNA]</scope>
    <source>
        <strain evidence="3">CCUG 54522</strain>
    </source>
</reference>
<dbReference type="Gene3D" id="3.40.50.12780">
    <property type="entry name" value="N-terminal domain of ligase-like"/>
    <property type="match status" value="1"/>
</dbReference>
<dbReference type="SUPFAM" id="SSF56801">
    <property type="entry name" value="Acetyl-CoA synthetase-like"/>
    <property type="match status" value="1"/>
</dbReference>
<comment type="caution">
    <text evidence="2">The sequence shown here is derived from an EMBL/GenBank/DDBJ whole genome shotgun (WGS) entry which is preliminary data.</text>
</comment>
<gene>
    <name evidence="2" type="ORF">ACFPYL_02470</name>
</gene>
<organism evidence="2 3">
    <name type="scientific">Nocardioides hankookensis</name>
    <dbReference type="NCBI Taxonomy" id="443157"/>
    <lineage>
        <taxon>Bacteria</taxon>
        <taxon>Bacillati</taxon>
        <taxon>Actinomycetota</taxon>
        <taxon>Actinomycetes</taxon>
        <taxon>Propionibacteriales</taxon>
        <taxon>Nocardioidaceae</taxon>
        <taxon>Nocardioides</taxon>
    </lineage>
</organism>
<evidence type="ECO:0000259" key="1">
    <source>
        <dbReference type="Pfam" id="PF00501"/>
    </source>
</evidence>
<dbReference type="PANTHER" id="PTHR45527">
    <property type="entry name" value="NONRIBOSOMAL PEPTIDE SYNTHETASE"/>
    <property type="match status" value="1"/>
</dbReference>
<dbReference type="PRINTS" id="PR00154">
    <property type="entry name" value="AMPBINDING"/>
</dbReference>
<accession>A0ABW1LES2</accession>
<dbReference type="PROSITE" id="PS00455">
    <property type="entry name" value="AMP_BINDING"/>
    <property type="match status" value="1"/>
</dbReference>
<sequence length="481" mass="51388">MAGPLCEAVRRHVSAAPDSPALDDALGRVTYAELWSRAEAVRDLLAERAVPTGSLVGVDVAERAAFPAAALGVLLHGCAYVPLDPTYPAARLDHIVSDSGLVGVLGSVGGREVAYRSVEAADPARVEDADPAYLIYTSGTTGTPKGILITQEQVATLLDTTRPLFEVGSADAWSVFHSFNFDFSVWELWGALASGGCAVVLGDHERRDGLALVDRLRRSRVTVLSMVPTAFRYLVGDGSAAELPDLRWLVLGGEAADVAPTLEWAKGSDRLVVVNMYGLTEGTVHATHLALTASAPGRPGSTPIGRPLAHLDIEVLDTELRPCPTGVVGELVISGSTVARGYWRRPDLSAARFVDRHGALSYRTGDLGYRDSAGDLHHVGRADDQVQVRGYRIEPSEITATAAAHPDVADAVTLPFTNAAGDLDLACHFRPRADREPVDLRTWLAHRLPAYLVPNRIIEHTTFPMTPEGKVDRATLARSTG</sequence>
<dbReference type="NCBIfam" id="TIGR01733">
    <property type="entry name" value="AA-adenyl-dom"/>
    <property type="match status" value="1"/>
</dbReference>
<evidence type="ECO:0000313" key="3">
    <source>
        <dbReference type="Proteomes" id="UP001596135"/>
    </source>
</evidence>
<dbReference type="InterPro" id="IPR042099">
    <property type="entry name" value="ANL_N_sf"/>
</dbReference>
<dbReference type="Pfam" id="PF00501">
    <property type="entry name" value="AMP-binding"/>
    <property type="match status" value="1"/>
</dbReference>
<keyword evidence="3" id="KW-1185">Reference proteome</keyword>